<evidence type="ECO:0000256" key="2">
    <source>
        <dbReference type="ARBA" id="ARBA00023002"/>
    </source>
</evidence>
<dbReference type="InterPro" id="IPR002347">
    <property type="entry name" value="SDR_fam"/>
</dbReference>
<reference evidence="3" key="1">
    <citation type="submission" date="2018-05" db="EMBL/GenBank/DDBJ databases">
        <authorList>
            <person name="Lanie J.A."/>
            <person name="Ng W.-L."/>
            <person name="Kazmierczak K.M."/>
            <person name="Andrzejewski T.M."/>
            <person name="Davidsen T.M."/>
            <person name="Wayne K.J."/>
            <person name="Tettelin H."/>
            <person name="Glass J.I."/>
            <person name="Rusch D."/>
            <person name="Podicherti R."/>
            <person name="Tsui H.-C.T."/>
            <person name="Winkler M.E."/>
        </authorList>
    </citation>
    <scope>NUCLEOTIDE SEQUENCE</scope>
</reference>
<dbReference type="GO" id="GO:0016491">
    <property type="term" value="F:oxidoreductase activity"/>
    <property type="evidence" value="ECO:0007669"/>
    <property type="project" value="UniProtKB-KW"/>
</dbReference>
<proteinExistence type="inferred from homology"/>
<protein>
    <recommendedName>
        <fullName evidence="4">Sorbitol-6-phosphate 2-dehydrogenase</fullName>
    </recommendedName>
</protein>
<dbReference type="EMBL" id="UINC01046539">
    <property type="protein sequence ID" value="SVB54692.1"/>
    <property type="molecule type" value="Genomic_DNA"/>
</dbReference>
<sequence>MDVSTEEMINVVGPVLRMQLGKDGRYPVVRFVEQTARTAVALPLSGSMDETGIIEVISKALGSSPGVEAVGVDGVGAFEIDPVDETSTGRVAGKVLIVTGAAQGFGLEIAQDLAKQGACVVLADINDAEANNQAEALRKEYGRDRAMAVAMNVTDLASVRFAIGETVKTYGGFDAFISNAGVVKAESVKTQSEKDFDFSTTVNYKGYFLCAQAASKILSLQHKVCPAYFSDIIQINSKSGLVGSNRNGAYAGSKFGGIGLTQSFALELIEDGIKVNSICPGNFFDGPLWSNPENGLFAQYLKTGKIPGAKTVEDVKRAYEAKVPMGRGCTTPDVMAAVYYLMEQKYETGQAVPVTGGQVMLH</sequence>
<dbReference type="PRINTS" id="PR00081">
    <property type="entry name" value="GDHRDH"/>
</dbReference>
<dbReference type="SUPFAM" id="SSF51735">
    <property type="entry name" value="NAD(P)-binding Rossmann-fold domains"/>
    <property type="match status" value="1"/>
</dbReference>
<accession>A0A382EWL2</accession>
<name>A0A382EWL2_9ZZZZ</name>
<gene>
    <name evidence="3" type="ORF">METZ01_LOCUS207546</name>
</gene>
<dbReference type="Gene3D" id="3.40.50.720">
    <property type="entry name" value="NAD(P)-binding Rossmann-like Domain"/>
    <property type="match status" value="1"/>
</dbReference>
<comment type="similarity">
    <text evidence="1">Belongs to the short-chain dehydrogenases/reductases (SDR) family.</text>
</comment>
<evidence type="ECO:0000313" key="3">
    <source>
        <dbReference type="EMBL" id="SVB54692.1"/>
    </source>
</evidence>
<organism evidence="3">
    <name type="scientific">marine metagenome</name>
    <dbReference type="NCBI Taxonomy" id="408172"/>
    <lineage>
        <taxon>unclassified sequences</taxon>
        <taxon>metagenomes</taxon>
        <taxon>ecological metagenomes</taxon>
    </lineage>
</organism>
<evidence type="ECO:0000256" key="1">
    <source>
        <dbReference type="ARBA" id="ARBA00006484"/>
    </source>
</evidence>
<dbReference type="InterPro" id="IPR036291">
    <property type="entry name" value="NAD(P)-bd_dom_sf"/>
</dbReference>
<dbReference type="InterPro" id="IPR020904">
    <property type="entry name" value="Sc_DH/Rdtase_CS"/>
</dbReference>
<dbReference type="Pfam" id="PF00106">
    <property type="entry name" value="adh_short"/>
    <property type="match status" value="1"/>
</dbReference>
<dbReference type="PANTHER" id="PTHR43669:SF3">
    <property type="entry name" value="ALCOHOL DEHYDROGENASE, PUTATIVE (AFU_ORTHOLOGUE AFUA_3G03445)-RELATED"/>
    <property type="match status" value="1"/>
</dbReference>
<evidence type="ECO:0008006" key="4">
    <source>
        <dbReference type="Google" id="ProtNLM"/>
    </source>
</evidence>
<dbReference type="PANTHER" id="PTHR43669">
    <property type="entry name" value="5-KETO-D-GLUCONATE 5-REDUCTASE"/>
    <property type="match status" value="1"/>
</dbReference>
<dbReference type="PROSITE" id="PS00061">
    <property type="entry name" value="ADH_SHORT"/>
    <property type="match status" value="1"/>
</dbReference>
<keyword evidence="2" id="KW-0560">Oxidoreductase</keyword>
<dbReference type="AlphaFoldDB" id="A0A382EWL2"/>